<evidence type="ECO:0000256" key="1">
    <source>
        <dbReference type="SAM" id="Phobius"/>
    </source>
</evidence>
<keyword evidence="1" id="KW-1133">Transmembrane helix</keyword>
<organism evidence="3 4">
    <name type="scientific">Qingrenia yutianensis</name>
    <dbReference type="NCBI Taxonomy" id="2763676"/>
    <lineage>
        <taxon>Bacteria</taxon>
        <taxon>Bacillati</taxon>
        <taxon>Bacillota</taxon>
        <taxon>Clostridia</taxon>
        <taxon>Eubacteriales</taxon>
        <taxon>Oscillospiraceae</taxon>
        <taxon>Qingrenia</taxon>
    </lineage>
</organism>
<evidence type="ECO:0000259" key="2">
    <source>
        <dbReference type="PROSITE" id="PS50887"/>
    </source>
</evidence>
<dbReference type="InterPro" id="IPR050469">
    <property type="entry name" value="Diguanylate_Cyclase"/>
</dbReference>
<dbReference type="InterPro" id="IPR029787">
    <property type="entry name" value="Nucleotide_cyclase"/>
</dbReference>
<dbReference type="PROSITE" id="PS50887">
    <property type="entry name" value="GGDEF"/>
    <property type="match status" value="1"/>
</dbReference>
<sequence>MQTLLYSEINIFSIIALFTVMFNSSVLGVDTKNKNRLFSCSACFAAMSCICDFLWEMSAGGYLLLSRSAAVLVNTMYFICYALSFCCWFLYIESISESKIFKRKKRAYIAFLPLAVLVILLAASVFTGCVFSIDENLNYTRGPLFFMQVVLSYGYIVAAVIRILYDVIGRKNKLVWDNIIFAAVFAVPIISASTLQAFFPELPIACLGIVLAFMNVYVYSLKVHVSVDMLTGIANRHKLMNELEDKISSLKKDEKLYFLFLDIDSFKQINDAFGHHEGDNALKSVATVLKTLCKTTGGFCARYGGDEFAVIQVLKKSGDIKRIKKNIYDSVEKITDKNSAYSLSVSIGCAQHTSETESVQELISRADSNMYSKKMQRKEKVKL</sequence>
<dbReference type="Proteomes" id="UP000647416">
    <property type="component" value="Unassembled WGS sequence"/>
</dbReference>
<dbReference type="GO" id="GO:0052621">
    <property type="term" value="F:diguanylate cyclase activity"/>
    <property type="evidence" value="ECO:0007669"/>
    <property type="project" value="TreeGrafter"/>
</dbReference>
<name>A0A926IRB9_9FIRM</name>
<protein>
    <submittedName>
        <fullName evidence="3">Diguanylate cyclase</fullName>
    </submittedName>
</protein>
<keyword evidence="1" id="KW-0812">Transmembrane</keyword>
<dbReference type="InterPro" id="IPR043128">
    <property type="entry name" value="Rev_trsase/Diguanyl_cyclase"/>
</dbReference>
<dbReference type="AlphaFoldDB" id="A0A926IRB9"/>
<feature type="transmembrane region" description="Helical" evidence="1">
    <location>
        <begin position="145"/>
        <end position="165"/>
    </location>
</feature>
<feature type="transmembrane region" description="Helical" evidence="1">
    <location>
        <begin position="174"/>
        <end position="196"/>
    </location>
</feature>
<feature type="transmembrane region" description="Helical" evidence="1">
    <location>
        <begin position="12"/>
        <end position="30"/>
    </location>
</feature>
<dbReference type="EMBL" id="JACRTE010000001">
    <property type="protein sequence ID" value="MBC8595259.1"/>
    <property type="molecule type" value="Genomic_DNA"/>
</dbReference>
<proteinExistence type="predicted"/>
<gene>
    <name evidence="3" type="ORF">H8706_00020</name>
</gene>
<feature type="transmembrane region" description="Helical" evidence="1">
    <location>
        <begin position="202"/>
        <end position="221"/>
    </location>
</feature>
<reference evidence="3" key="1">
    <citation type="submission" date="2020-08" db="EMBL/GenBank/DDBJ databases">
        <title>Genome public.</title>
        <authorList>
            <person name="Liu C."/>
            <person name="Sun Q."/>
        </authorList>
    </citation>
    <scope>NUCLEOTIDE SEQUENCE</scope>
    <source>
        <strain evidence="3">NSJ-50</strain>
    </source>
</reference>
<dbReference type="RefSeq" id="WP_262431000.1">
    <property type="nucleotide sequence ID" value="NZ_JACRTE010000001.1"/>
</dbReference>
<dbReference type="PANTHER" id="PTHR45138">
    <property type="entry name" value="REGULATORY COMPONENTS OF SENSORY TRANSDUCTION SYSTEM"/>
    <property type="match status" value="1"/>
</dbReference>
<feature type="transmembrane region" description="Helical" evidence="1">
    <location>
        <begin position="107"/>
        <end position="133"/>
    </location>
</feature>
<dbReference type="SUPFAM" id="SSF55073">
    <property type="entry name" value="Nucleotide cyclase"/>
    <property type="match status" value="1"/>
</dbReference>
<keyword evidence="4" id="KW-1185">Reference proteome</keyword>
<evidence type="ECO:0000313" key="4">
    <source>
        <dbReference type="Proteomes" id="UP000647416"/>
    </source>
</evidence>
<dbReference type="Gene3D" id="3.30.70.270">
    <property type="match status" value="1"/>
</dbReference>
<dbReference type="PANTHER" id="PTHR45138:SF9">
    <property type="entry name" value="DIGUANYLATE CYCLASE DGCM-RELATED"/>
    <property type="match status" value="1"/>
</dbReference>
<feature type="transmembrane region" description="Helical" evidence="1">
    <location>
        <begin position="37"/>
        <end position="55"/>
    </location>
</feature>
<evidence type="ECO:0000313" key="3">
    <source>
        <dbReference type="EMBL" id="MBC8595259.1"/>
    </source>
</evidence>
<dbReference type="CDD" id="cd01949">
    <property type="entry name" value="GGDEF"/>
    <property type="match status" value="1"/>
</dbReference>
<dbReference type="InterPro" id="IPR000160">
    <property type="entry name" value="GGDEF_dom"/>
</dbReference>
<dbReference type="SMART" id="SM00267">
    <property type="entry name" value="GGDEF"/>
    <property type="match status" value="1"/>
</dbReference>
<feature type="transmembrane region" description="Helical" evidence="1">
    <location>
        <begin position="75"/>
        <end position="95"/>
    </location>
</feature>
<accession>A0A926IRB9</accession>
<feature type="domain" description="GGDEF" evidence="2">
    <location>
        <begin position="254"/>
        <end position="383"/>
    </location>
</feature>
<keyword evidence="1" id="KW-0472">Membrane</keyword>
<comment type="caution">
    <text evidence="3">The sequence shown here is derived from an EMBL/GenBank/DDBJ whole genome shotgun (WGS) entry which is preliminary data.</text>
</comment>
<dbReference type="Pfam" id="PF00990">
    <property type="entry name" value="GGDEF"/>
    <property type="match status" value="1"/>
</dbReference>
<dbReference type="NCBIfam" id="TIGR00254">
    <property type="entry name" value="GGDEF"/>
    <property type="match status" value="1"/>
</dbReference>